<dbReference type="SUPFAM" id="SSF55961">
    <property type="entry name" value="Bet v1-like"/>
    <property type="match status" value="1"/>
</dbReference>
<name>A0A9D7S7F5_9BACT</name>
<evidence type="ECO:0000313" key="3">
    <source>
        <dbReference type="EMBL" id="MBK9716603.1"/>
    </source>
</evidence>
<dbReference type="EMBL" id="JADKFW010000004">
    <property type="protein sequence ID" value="MBK9716603.1"/>
    <property type="molecule type" value="Genomic_DNA"/>
</dbReference>
<comment type="caution">
    <text evidence="3">The sequence shown here is derived from an EMBL/GenBank/DDBJ whole genome shotgun (WGS) entry which is preliminary data.</text>
</comment>
<reference evidence="3 4" key="1">
    <citation type="submission" date="2020-10" db="EMBL/GenBank/DDBJ databases">
        <title>Connecting structure to function with the recovery of over 1000 high-quality activated sludge metagenome-assembled genomes encoding full-length rRNA genes using long-read sequencing.</title>
        <authorList>
            <person name="Singleton C.M."/>
            <person name="Petriglieri F."/>
            <person name="Kristensen J.M."/>
            <person name="Kirkegaard R.H."/>
            <person name="Michaelsen T.Y."/>
            <person name="Andersen M.H."/>
            <person name="Karst S.M."/>
            <person name="Dueholm M.S."/>
            <person name="Nielsen P.H."/>
            <person name="Albertsen M."/>
        </authorList>
    </citation>
    <scope>NUCLEOTIDE SEQUENCE [LARGE SCALE GENOMIC DNA]</scope>
    <source>
        <strain evidence="3">Ribe_18-Q3-R11-54_BAT3C.373</strain>
    </source>
</reference>
<evidence type="ECO:0000259" key="2">
    <source>
        <dbReference type="Pfam" id="PF08327"/>
    </source>
</evidence>
<accession>A0A9D7S7F5</accession>
<dbReference type="Pfam" id="PF08327">
    <property type="entry name" value="AHSA1"/>
    <property type="match status" value="1"/>
</dbReference>
<evidence type="ECO:0000256" key="1">
    <source>
        <dbReference type="ARBA" id="ARBA00006817"/>
    </source>
</evidence>
<organism evidence="3 4">
    <name type="scientific">Candidatus Defluviibacterium haderslevense</name>
    <dbReference type="NCBI Taxonomy" id="2981993"/>
    <lineage>
        <taxon>Bacteria</taxon>
        <taxon>Pseudomonadati</taxon>
        <taxon>Bacteroidota</taxon>
        <taxon>Saprospiria</taxon>
        <taxon>Saprospirales</taxon>
        <taxon>Saprospiraceae</taxon>
        <taxon>Candidatus Defluviibacterium</taxon>
    </lineage>
</organism>
<dbReference type="InterPro" id="IPR023393">
    <property type="entry name" value="START-like_dom_sf"/>
</dbReference>
<protein>
    <submittedName>
        <fullName evidence="3">SRPBCC domain-containing protein</fullName>
    </submittedName>
</protein>
<dbReference type="InterPro" id="IPR013538">
    <property type="entry name" value="ASHA1/2-like_C"/>
</dbReference>
<dbReference type="AlphaFoldDB" id="A0A9D7S7F5"/>
<gene>
    <name evidence="3" type="ORF">IPO85_03625</name>
</gene>
<dbReference type="Proteomes" id="UP000808349">
    <property type="component" value="Unassembled WGS sequence"/>
</dbReference>
<comment type="similarity">
    <text evidence="1">Belongs to the AHA1 family.</text>
</comment>
<evidence type="ECO:0000313" key="4">
    <source>
        <dbReference type="Proteomes" id="UP000808349"/>
    </source>
</evidence>
<feature type="domain" description="Activator of Hsp90 ATPase homologue 1/2-like C-terminal" evidence="2">
    <location>
        <begin position="14"/>
        <end position="121"/>
    </location>
</feature>
<dbReference type="Gene3D" id="3.30.530.20">
    <property type="match status" value="1"/>
</dbReference>
<proteinExistence type="inferred from homology"/>
<sequence>MTKTIVQKITFKNTTTDELYKLYMDEQKHSEVTGSKANIKQKEGTNFVVYDGYIIGRNLQLINNSLIVQSWRASDWDNSDIDSTFIIYFLQHNEDVVVNVVHANLPIQHAESISKGWHEFYWKPWKLYLKNASMYK</sequence>